<comment type="caution">
    <text evidence="2">The sequence shown here is derived from an EMBL/GenBank/DDBJ whole genome shotgun (WGS) entry which is preliminary data.</text>
</comment>
<gene>
    <name evidence="2" type="ORF">HMPREF0591_2849</name>
</gene>
<proteinExistence type="predicted"/>
<dbReference type="HOGENOM" id="CLU_1592764_0_0_11"/>
<dbReference type="AlphaFoldDB" id="D5P9K5"/>
<dbReference type="EMBL" id="ADNV01000224">
    <property type="protein sequence ID" value="EFG77266.1"/>
    <property type="molecule type" value="Genomic_DNA"/>
</dbReference>
<evidence type="ECO:0000313" key="3">
    <source>
        <dbReference type="Proteomes" id="UP000003653"/>
    </source>
</evidence>
<feature type="region of interest" description="Disordered" evidence="1">
    <location>
        <begin position="1"/>
        <end position="44"/>
    </location>
</feature>
<dbReference type="Proteomes" id="UP000003653">
    <property type="component" value="Unassembled WGS sequence"/>
</dbReference>
<accession>D5P9K5</accession>
<protein>
    <submittedName>
        <fullName evidence="2">Uncharacterized protein</fullName>
    </submittedName>
</protein>
<evidence type="ECO:0000256" key="1">
    <source>
        <dbReference type="SAM" id="MobiDB-lite"/>
    </source>
</evidence>
<feature type="region of interest" description="Disordered" evidence="1">
    <location>
        <begin position="89"/>
        <end position="167"/>
    </location>
</feature>
<reference evidence="2 3" key="1">
    <citation type="submission" date="2010-04" db="EMBL/GenBank/DDBJ databases">
        <authorList>
            <person name="Muzny D."/>
            <person name="Qin X."/>
            <person name="Deng J."/>
            <person name="Jiang H."/>
            <person name="Liu Y."/>
            <person name="Qu J."/>
            <person name="Song X.-Z."/>
            <person name="Zhang L."/>
            <person name="Thornton R."/>
            <person name="Coyle M."/>
            <person name="Francisco L."/>
            <person name="Jackson L."/>
            <person name="Javaid M."/>
            <person name="Korchina V."/>
            <person name="Kovar C."/>
            <person name="Mata R."/>
            <person name="Mathew T."/>
            <person name="Ngo R."/>
            <person name="Nguyen L."/>
            <person name="Nguyen N."/>
            <person name="Okwuonu G."/>
            <person name="Ongeri F."/>
            <person name="Pham C."/>
            <person name="Simmons D."/>
            <person name="Wilczek-Boney K."/>
            <person name="Hale W."/>
            <person name="Jakkamsetti A."/>
            <person name="Pham P."/>
            <person name="Ruth R."/>
            <person name="San Lucas F."/>
            <person name="Warren J."/>
            <person name="Zhang J."/>
            <person name="Zhao Z."/>
            <person name="Zhou C."/>
            <person name="Zhu D."/>
            <person name="Lee S."/>
            <person name="Bess C."/>
            <person name="Blankenburg K."/>
            <person name="Forbes L."/>
            <person name="Fu Q."/>
            <person name="Gubbala S."/>
            <person name="Hirani K."/>
            <person name="Jayaseelan J.C."/>
            <person name="Lara F."/>
            <person name="Munidasa M."/>
            <person name="Palculict T."/>
            <person name="Patil S."/>
            <person name="Pu L.-L."/>
            <person name="Saada N."/>
            <person name="Tang L."/>
            <person name="Weissenberger G."/>
            <person name="Zhu Y."/>
            <person name="Hemphill L."/>
            <person name="Shang Y."/>
            <person name="Youmans B."/>
            <person name="Ayvaz T."/>
            <person name="Ross M."/>
            <person name="Santibanez J."/>
            <person name="Aqrawi P."/>
            <person name="Gross S."/>
            <person name="Joshi V."/>
            <person name="Fowler G."/>
            <person name="Nazareth L."/>
            <person name="Reid J."/>
            <person name="Worley K."/>
            <person name="Petrosino J."/>
            <person name="Highlander S."/>
            <person name="Gibbs R."/>
        </authorList>
    </citation>
    <scope>NUCLEOTIDE SEQUENCE [LARGE SCALE GENOMIC DNA]</scope>
    <source>
        <strain evidence="2 3">ATCC BAA-614</strain>
    </source>
</reference>
<feature type="compositionally biased region" description="Basic and acidic residues" evidence="1">
    <location>
        <begin position="136"/>
        <end position="148"/>
    </location>
</feature>
<feature type="compositionally biased region" description="Low complexity" evidence="1">
    <location>
        <begin position="114"/>
        <end position="125"/>
    </location>
</feature>
<name>D5P9K5_9MYCO</name>
<evidence type="ECO:0000313" key="2">
    <source>
        <dbReference type="EMBL" id="EFG77266.1"/>
    </source>
</evidence>
<sequence length="167" mass="17555">MPAEAGPRPGEREAAPGTRRAGVADGPAGIRRARSWAPRVPGDRSALVRCIRASDKRHGPCIGTGRGPVSAQYLPRAGHRYRANLAALTAAPPRRPGPPREHDHGGRCRRRGYARAAPQQTRAAAGSGTVRRGARRGCDEHCSPESARRAGCPSPLAEKFTVPPGGG</sequence>
<organism evidence="2 3">
    <name type="scientific">Mycobacterium parascrofulaceum ATCC BAA-614</name>
    <dbReference type="NCBI Taxonomy" id="525368"/>
    <lineage>
        <taxon>Bacteria</taxon>
        <taxon>Bacillati</taxon>
        <taxon>Actinomycetota</taxon>
        <taxon>Actinomycetes</taxon>
        <taxon>Mycobacteriales</taxon>
        <taxon>Mycobacteriaceae</taxon>
        <taxon>Mycobacterium</taxon>
        <taxon>Mycobacterium simiae complex</taxon>
    </lineage>
</organism>
<keyword evidence="3" id="KW-1185">Reference proteome</keyword>